<accession>A0A2G4EYS0</accession>
<name>A0A2G4EYS0_9CYAN</name>
<proteinExistence type="predicted"/>
<gene>
    <name evidence="1" type="ORF">CP500_015045</name>
</gene>
<sequence length="165" mass="19624">MPKYLVGVSYNPDAETENIVRAKRAIRPYAPTAEEFKCRTAYFDYAVPEHFDVVYPERSRRAQHKRSRWAVTNRHPMAFSTTEFFGKIMSFELTITFGLATQNSHFFFKQLEMHLKPDIYNYLYPLADVDRDFNNLPLFQNTSNLKHIKLSKEQFHPHKCHKLKF</sequence>
<protein>
    <submittedName>
        <fullName evidence="1">Uncharacterized protein</fullName>
    </submittedName>
</protein>
<evidence type="ECO:0000313" key="1">
    <source>
        <dbReference type="EMBL" id="PHX54636.1"/>
    </source>
</evidence>
<organism evidence="1 2">
    <name type="scientific">Tychonema bourrellyi FEM_GT703</name>
    <dbReference type="NCBI Taxonomy" id="2040638"/>
    <lineage>
        <taxon>Bacteria</taxon>
        <taxon>Bacillati</taxon>
        <taxon>Cyanobacteriota</taxon>
        <taxon>Cyanophyceae</taxon>
        <taxon>Oscillatoriophycideae</taxon>
        <taxon>Oscillatoriales</taxon>
        <taxon>Microcoleaceae</taxon>
        <taxon>Tychonema</taxon>
    </lineage>
</organism>
<evidence type="ECO:0000313" key="2">
    <source>
        <dbReference type="Proteomes" id="UP000226442"/>
    </source>
</evidence>
<dbReference type="AlphaFoldDB" id="A0A2G4EYS0"/>
<reference evidence="1" key="1">
    <citation type="submission" date="2017-10" db="EMBL/GenBank/DDBJ databases">
        <title>Draft genome sequence of the planktic cyanobacteria Tychonema bourrellyi isolated from alpine lentic freshwater.</title>
        <authorList>
            <person name="Tett A."/>
            <person name="Armanini F."/>
            <person name="Asnicar F."/>
            <person name="Boscaini A."/>
            <person name="Pasolli E."/>
            <person name="Zolfo M."/>
            <person name="Donati C."/>
            <person name="Salmaso N."/>
            <person name="Segata N."/>
        </authorList>
    </citation>
    <scope>NUCLEOTIDE SEQUENCE</scope>
    <source>
        <strain evidence="1">FEM_GT703</strain>
    </source>
</reference>
<dbReference type="Proteomes" id="UP000226442">
    <property type="component" value="Unassembled WGS sequence"/>
</dbReference>
<dbReference type="EMBL" id="NXIB02000087">
    <property type="protein sequence ID" value="PHX54636.1"/>
    <property type="molecule type" value="Genomic_DNA"/>
</dbReference>
<comment type="caution">
    <text evidence="1">The sequence shown here is derived from an EMBL/GenBank/DDBJ whole genome shotgun (WGS) entry which is preliminary data.</text>
</comment>
<keyword evidence="2" id="KW-1185">Reference proteome</keyword>